<protein>
    <submittedName>
        <fullName evidence="1">Uncharacterized protein</fullName>
    </submittedName>
</protein>
<dbReference type="AlphaFoldDB" id="A0A4Q9PNB3"/>
<accession>A0A4Q9PNB3</accession>
<evidence type="ECO:0000313" key="2">
    <source>
        <dbReference type="Proteomes" id="UP000292082"/>
    </source>
</evidence>
<reference evidence="1 2" key="1">
    <citation type="submission" date="2019-01" db="EMBL/GenBank/DDBJ databases">
        <title>Draft genome sequences of three monokaryotic isolates of the white-rot basidiomycete fungus Dichomitus squalens.</title>
        <authorList>
            <consortium name="DOE Joint Genome Institute"/>
            <person name="Lopez S.C."/>
            <person name="Andreopoulos B."/>
            <person name="Pangilinan J."/>
            <person name="Lipzen A."/>
            <person name="Riley R."/>
            <person name="Ahrendt S."/>
            <person name="Ng V."/>
            <person name="Barry K."/>
            <person name="Daum C."/>
            <person name="Grigoriev I.V."/>
            <person name="Hilden K.S."/>
            <person name="Makela M.R."/>
            <person name="de Vries R.P."/>
        </authorList>
    </citation>
    <scope>NUCLEOTIDE SEQUENCE [LARGE SCALE GENOMIC DNA]</scope>
    <source>
        <strain evidence="1 2">CBS 464.89</strain>
    </source>
</reference>
<gene>
    <name evidence="1" type="ORF">BD310DRAFT_669368</name>
</gene>
<dbReference type="Proteomes" id="UP000292082">
    <property type="component" value="Unassembled WGS sequence"/>
</dbReference>
<organism evidence="1 2">
    <name type="scientific">Dichomitus squalens</name>
    <dbReference type="NCBI Taxonomy" id="114155"/>
    <lineage>
        <taxon>Eukaryota</taxon>
        <taxon>Fungi</taxon>
        <taxon>Dikarya</taxon>
        <taxon>Basidiomycota</taxon>
        <taxon>Agaricomycotina</taxon>
        <taxon>Agaricomycetes</taxon>
        <taxon>Polyporales</taxon>
        <taxon>Polyporaceae</taxon>
        <taxon>Dichomitus</taxon>
    </lineage>
</organism>
<sequence length="239" mass="27531">MHTYSTRARTGCRVRLWPLLCSIARPDRPSIAILPSDLLPCGSPLPPCSSSLHDLQWPHMPLSNQGLCMFVLVVSSPTPLSTGSRSPPRDIIRLRHSCVQLSSLRNPFRNRYRNIRYLQECTRIIQARLLADFPFSLSWLAFLGTMSSVASVPRFPLSVARSVHDLQQHLNLWLLLLHLHVILSSRFHHLYQYQYPEPFAAPRAALSLLSRVYPIERVCLRYHRVYFGPRCSILWESPR</sequence>
<proteinExistence type="predicted"/>
<dbReference type="EMBL" id="ML145163">
    <property type="protein sequence ID" value="TBU55753.1"/>
    <property type="molecule type" value="Genomic_DNA"/>
</dbReference>
<evidence type="ECO:0000313" key="1">
    <source>
        <dbReference type="EMBL" id="TBU55753.1"/>
    </source>
</evidence>
<name>A0A4Q9PNB3_9APHY</name>
<keyword evidence="2" id="KW-1185">Reference proteome</keyword>